<name>A0A7J7J365_BUGNE</name>
<dbReference type="EMBL" id="VXIV02003192">
    <property type="protein sequence ID" value="KAF6020124.1"/>
    <property type="molecule type" value="Genomic_DNA"/>
</dbReference>
<comment type="caution">
    <text evidence="1">The sequence shown here is derived from an EMBL/GenBank/DDBJ whole genome shotgun (WGS) entry which is preliminary data.</text>
</comment>
<sequence length="84" mass="9637">MLAVSRFPFFTTFAMFTTTISYPVEFILSVRFSFFFPVVVVSRTSCSVGSVQCDNFLTQGTLFMSVSIPMFCKCYCNCLWINIY</sequence>
<protein>
    <submittedName>
        <fullName evidence="1">Uncharacterized protein</fullName>
    </submittedName>
</protein>
<reference evidence="1" key="1">
    <citation type="submission" date="2020-06" db="EMBL/GenBank/DDBJ databases">
        <title>Draft genome of Bugula neritina, a colonial animal packing powerful symbionts and potential medicines.</title>
        <authorList>
            <person name="Rayko M."/>
        </authorList>
    </citation>
    <scope>NUCLEOTIDE SEQUENCE [LARGE SCALE GENOMIC DNA]</scope>
    <source>
        <strain evidence="1">Kwan_BN1</strain>
    </source>
</reference>
<accession>A0A7J7J365</accession>
<organism evidence="1 2">
    <name type="scientific">Bugula neritina</name>
    <name type="common">Brown bryozoan</name>
    <name type="synonym">Sertularia neritina</name>
    <dbReference type="NCBI Taxonomy" id="10212"/>
    <lineage>
        <taxon>Eukaryota</taxon>
        <taxon>Metazoa</taxon>
        <taxon>Spiralia</taxon>
        <taxon>Lophotrochozoa</taxon>
        <taxon>Bryozoa</taxon>
        <taxon>Gymnolaemata</taxon>
        <taxon>Cheilostomatida</taxon>
        <taxon>Flustrina</taxon>
        <taxon>Buguloidea</taxon>
        <taxon>Bugulidae</taxon>
        <taxon>Bugula</taxon>
    </lineage>
</organism>
<evidence type="ECO:0000313" key="2">
    <source>
        <dbReference type="Proteomes" id="UP000593567"/>
    </source>
</evidence>
<evidence type="ECO:0000313" key="1">
    <source>
        <dbReference type="EMBL" id="KAF6020124.1"/>
    </source>
</evidence>
<keyword evidence="2" id="KW-1185">Reference proteome</keyword>
<dbReference type="Proteomes" id="UP000593567">
    <property type="component" value="Unassembled WGS sequence"/>
</dbReference>
<gene>
    <name evidence="1" type="ORF">EB796_021566</name>
</gene>
<dbReference type="AlphaFoldDB" id="A0A7J7J365"/>
<proteinExistence type="predicted"/>